<accession>A0A2X1USW7</accession>
<dbReference type="Proteomes" id="UP000250242">
    <property type="component" value="Unassembled WGS sequence"/>
</dbReference>
<proteinExistence type="predicted"/>
<protein>
    <submittedName>
        <fullName evidence="2">Uncharacterized protein</fullName>
    </submittedName>
</protein>
<reference evidence="2 3" key="1">
    <citation type="submission" date="2018-06" db="EMBL/GenBank/DDBJ databases">
        <authorList>
            <consortium name="Pathogen Informatics"/>
            <person name="Doyle S."/>
        </authorList>
    </citation>
    <scope>NUCLEOTIDE SEQUENCE [LARGE SCALE GENOMIC DNA]</scope>
    <source>
        <strain evidence="2 3">NCTC11009</strain>
    </source>
</reference>
<keyword evidence="1" id="KW-0812">Transmembrane</keyword>
<name>A0A2X1USW7_9BURK</name>
<keyword evidence="1" id="KW-1133">Transmembrane helix</keyword>
<evidence type="ECO:0000313" key="3">
    <source>
        <dbReference type="Proteomes" id="UP000250242"/>
    </source>
</evidence>
<gene>
    <name evidence="2" type="ORF">NCTC11009_00741</name>
</gene>
<evidence type="ECO:0000313" key="2">
    <source>
        <dbReference type="EMBL" id="SPY07531.1"/>
    </source>
</evidence>
<dbReference type="EMBL" id="UATH01000001">
    <property type="protein sequence ID" value="SPY07531.1"/>
    <property type="molecule type" value="Genomic_DNA"/>
</dbReference>
<organism evidence="2 3">
    <name type="scientific">Oligella urethralis</name>
    <dbReference type="NCBI Taxonomy" id="90245"/>
    <lineage>
        <taxon>Bacteria</taxon>
        <taxon>Pseudomonadati</taxon>
        <taxon>Pseudomonadota</taxon>
        <taxon>Betaproteobacteria</taxon>
        <taxon>Burkholderiales</taxon>
        <taxon>Alcaligenaceae</taxon>
        <taxon>Oligella</taxon>
    </lineage>
</organism>
<dbReference type="AlphaFoldDB" id="A0A2X1USW7"/>
<evidence type="ECO:0000256" key="1">
    <source>
        <dbReference type="SAM" id="Phobius"/>
    </source>
</evidence>
<keyword evidence="1" id="KW-0472">Membrane</keyword>
<dbReference type="RefSeq" id="WP_181464210.1">
    <property type="nucleotide sequence ID" value="NZ_UATH01000001.1"/>
</dbReference>
<sequence>MSQSASRNPWFMLIMVYITQYIGISFLFTGGIVIFRTLGVPLEQLSLVFWVMLPIACV</sequence>
<feature type="transmembrane region" description="Helical" evidence="1">
    <location>
        <begin position="12"/>
        <end position="35"/>
    </location>
</feature>